<dbReference type="PANTHER" id="PTHR30290">
    <property type="entry name" value="PERIPLASMIC BINDING COMPONENT OF ABC TRANSPORTER"/>
    <property type="match status" value="1"/>
</dbReference>
<evidence type="ECO:0000313" key="7">
    <source>
        <dbReference type="EMBL" id="RRR65592.1"/>
    </source>
</evidence>
<keyword evidence="4" id="KW-0732">Signal</keyword>
<sequence length="575" mass="64273">MSDQEQRLHPGVLQAQEQLRQGRISRREFLRLATLLGAGFTTATVLAACGGEQQAAPPPPPPAGQVEEPVDPAPAAAGAALRGGTLRMGVKVQAVDHPARFSWTESSNLFRATFEYLTETDEQNITHPHLLESWEASDDLMVWTLTLRQGIMWSNGDELVADHVIYNFGEWLNPDVGSSILGLWEGSLTTAGIEKVDEYTVRLNLDRPKLDVPESLYHYPALIMHPSFDGDISSGANPYTGAYRLVEYVVNERARFERQENYWQMGADGTPLPYLDALEFIGLGDDQTAYVSALQTGEIHTFYEPSANSVQSLRNDANLKIYTVDTSQARVLRMRVDQAPYDDVRVRQALRKAQDREMIMDIAAFGEGLLGHDVHISPVQPEFAPMDLPEYDPEGARALLVEAGYADGIDMSVAVGTGWTDVVAYAESLQQTAQPAGINLTLDTMPNTSYWDLWTETPLGITPWTHRPLAVMLLPLAYTADAEGNPVPWNETRWVDDEFSALLVQAQGTLDIEARRVLMADLQRIMHERGPVAVAWWQRVWEVYNPAFQGVYAHPTLHTNYFRDMWYDPSLDPFI</sequence>
<organism evidence="7 8">
    <name type="scientific">Candidatus Viridilinea halotolerans</name>
    <dbReference type="NCBI Taxonomy" id="2491704"/>
    <lineage>
        <taxon>Bacteria</taxon>
        <taxon>Bacillati</taxon>
        <taxon>Chloroflexota</taxon>
        <taxon>Chloroflexia</taxon>
        <taxon>Chloroflexales</taxon>
        <taxon>Chloroflexineae</taxon>
        <taxon>Oscillochloridaceae</taxon>
        <taxon>Candidatus Viridilinea</taxon>
    </lineage>
</organism>
<dbReference type="PIRSF" id="PIRSF002741">
    <property type="entry name" value="MppA"/>
    <property type="match status" value="1"/>
</dbReference>
<evidence type="ECO:0000256" key="3">
    <source>
        <dbReference type="ARBA" id="ARBA00022448"/>
    </source>
</evidence>
<accession>A0A426TQP0</accession>
<dbReference type="AlphaFoldDB" id="A0A426TQP0"/>
<proteinExistence type="inferred from homology"/>
<dbReference type="Gene3D" id="3.40.190.10">
    <property type="entry name" value="Periplasmic binding protein-like II"/>
    <property type="match status" value="1"/>
</dbReference>
<feature type="domain" description="Solute-binding protein family 5" evidence="6">
    <location>
        <begin position="127"/>
        <end position="464"/>
    </location>
</feature>
<reference evidence="7 8" key="1">
    <citation type="submission" date="2018-12" db="EMBL/GenBank/DDBJ databases">
        <title>Genome Sequence of Candidatus Viridilinea halotolerans isolated from saline sulfide-rich spring.</title>
        <authorList>
            <person name="Grouzdev D.S."/>
            <person name="Burganskaya E.I."/>
            <person name="Krutkina M.S."/>
            <person name="Sukhacheva M.V."/>
            <person name="Gorlenko V.M."/>
        </authorList>
    </citation>
    <scope>NUCLEOTIDE SEQUENCE [LARGE SCALE GENOMIC DNA]</scope>
    <source>
        <strain evidence="7">Chok-6</strain>
    </source>
</reference>
<dbReference type="EMBL" id="RSAS01000933">
    <property type="protein sequence ID" value="RRR65592.1"/>
    <property type="molecule type" value="Genomic_DNA"/>
</dbReference>
<dbReference type="InterPro" id="IPR030678">
    <property type="entry name" value="Peptide/Ni-bd"/>
</dbReference>
<dbReference type="GO" id="GO:0015833">
    <property type="term" value="P:peptide transport"/>
    <property type="evidence" value="ECO:0007669"/>
    <property type="project" value="TreeGrafter"/>
</dbReference>
<dbReference type="Gene3D" id="3.10.105.10">
    <property type="entry name" value="Dipeptide-binding Protein, Domain 3"/>
    <property type="match status" value="1"/>
</dbReference>
<evidence type="ECO:0000256" key="2">
    <source>
        <dbReference type="ARBA" id="ARBA00005695"/>
    </source>
</evidence>
<dbReference type="GO" id="GO:0030313">
    <property type="term" value="C:cell envelope"/>
    <property type="evidence" value="ECO:0007669"/>
    <property type="project" value="UniProtKB-SubCell"/>
</dbReference>
<dbReference type="GO" id="GO:1904680">
    <property type="term" value="F:peptide transmembrane transporter activity"/>
    <property type="evidence" value="ECO:0007669"/>
    <property type="project" value="TreeGrafter"/>
</dbReference>
<name>A0A426TQP0_9CHLR</name>
<evidence type="ECO:0000313" key="8">
    <source>
        <dbReference type="Proteomes" id="UP000280307"/>
    </source>
</evidence>
<dbReference type="Gene3D" id="3.90.76.10">
    <property type="entry name" value="Dipeptide-binding Protein, Domain 1"/>
    <property type="match status" value="1"/>
</dbReference>
<dbReference type="SUPFAM" id="SSF53850">
    <property type="entry name" value="Periplasmic binding protein-like II"/>
    <property type="match status" value="1"/>
</dbReference>
<evidence type="ECO:0000256" key="5">
    <source>
        <dbReference type="SAM" id="MobiDB-lite"/>
    </source>
</evidence>
<comment type="subcellular location">
    <subcellularLocation>
        <location evidence="1">Cell envelope</location>
    </subcellularLocation>
</comment>
<dbReference type="PANTHER" id="PTHR30290:SF10">
    <property type="entry name" value="PERIPLASMIC OLIGOPEPTIDE-BINDING PROTEIN-RELATED"/>
    <property type="match status" value="1"/>
</dbReference>
<dbReference type="GO" id="GO:0043190">
    <property type="term" value="C:ATP-binding cassette (ABC) transporter complex"/>
    <property type="evidence" value="ECO:0007669"/>
    <property type="project" value="InterPro"/>
</dbReference>
<dbReference type="CDD" id="cd08503">
    <property type="entry name" value="PBP2_NikA_DppA_OppA_like_17"/>
    <property type="match status" value="1"/>
</dbReference>
<dbReference type="InterPro" id="IPR039424">
    <property type="entry name" value="SBP_5"/>
</dbReference>
<evidence type="ECO:0000256" key="1">
    <source>
        <dbReference type="ARBA" id="ARBA00004196"/>
    </source>
</evidence>
<comment type="similarity">
    <text evidence="2">Belongs to the bacterial solute-binding protein 5 family.</text>
</comment>
<dbReference type="InterPro" id="IPR006311">
    <property type="entry name" value="TAT_signal"/>
</dbReference>
<dbReference type="PROSITE" id="PS51318">
    <property type="entry name" value="TAT"/>
    <property type="match status" value="1"/>
</dbReference>
<gene>
    <name evidence="7" type="ORF">EI684_22700</name>
</gene>
<dbReference type="GO" id="GO:0042597">
    <property type="term" value="C:periplasmic space"/>
    <property type="evidence" value="ECO:0007669"/>
    <property type="project" value="UniProtKB-ARBA"/>
</dbReference>
<keyword evidence="3" id="KW-0813">Transport</keyword>
<dbReference type="InterPro" id="IPR000914">
    <property type="entry name" value="SBP_5_dom"/>
</dbReference>
<comment type="caution">
    <text evidence="7">The sequence shown here is derived from an EMBL/GenBank/DDBJ whole genome shotgun (WGS) entry which is preliminary data.</text>
</comment>
<protein>
    <submittedName>
        <fullName evidence="7">ABC transporter substrate-binding protein</fullName>
    </submittedName>
</protein>
<evidence type="ECO:0000256" key="4">
    <source>
        <dbReference type="ARBA" id="ARBA00022729"/>
    </source>
</evidence>
<feature type="region of interest" description="Disordered" evidence="5">
    <location>
        <begin position="51"/>
        <end position="71"/>
    </location>
</feature>
<dbReference type="Proteomes" id="UP000280307">
    <property type="component" value="Unassembled WGS sequence"/>
</dbReference>
<dbReference type="Pfam" id="PF00496">
    <property type="entry name" value="SBP_bac_5"/>
    <property type="match status" value="1"/>
</dbReference>
<evidence type="ECO:0000259" key="6">
    <source>
        <dbReference type="Pfam" id="PF00496"/>
    </source>
</evidence>